<accession>A0A9Y2MUD4</accession>
<name>A0A9Y2MUD4_9PSEU</name>
<keyword evidence="1" id="KW-1133">Transmembrane helix</keyword>
<keyword evidence="1" id="KW-0472">Membrane</keyword>
<feature type="transmembrane region" description="Helical" evidence="1">
    <location>
        <begin position="190"/>
        <end position="213"/>
    </location>
</feature>
<dbReference type="RefSeq" id="WP_285966553.1">
    <property type="nucleotide sequence ID" value="NZ_CP127294.1"/>
</dbReference>
<sequence>MTYTYPPRRSPARIAVIVISVVVLVIGVCLAIGGGVLLLIFGSGGSLKSGEHDVTTPTAAIVTDTAQITDTGRVTRALGEPSVTVHATGGNASGLFIAIGPAADVDRYLTGVAIEQARNFDLDPFALDAVRRDGTALAAPPATQPFWVASGATDVTWQITDGDYRAVVMNADGTPGVNSRLGVDLNLPGLFGYALGFFIGGLVLVVAAIVALVMGRPRSRAPQPTTPTPPLY</sequence>
<proteinExistence type="predicted"/>
<dbReference type="KEGG" id="acab:QRX50_30450"/>
<protein>
    <submittedName>
        <fullName evidence="2">Uncharacterized protein</fullName>
    </submittedName>
</protein>
<dbReference type="AlphaFoldDB" id="A0A9Y2MUD4"/>
<dbReference type="Proteomes" id="UP001236014">
    <property type="component" value="Chromosome"/>
</dbReference>
<feature type="transmembrane region" description="Helical" evidence="1">
    <location>
        <begin position="12"/>
        <end position="41"/>
    </location>
</feature>
<evidence type="ECO:0000313" key="2">
    <source>
        <dbReference type="EMBL" id="WIX75789.1"/>
    </source>
</evidence>
<reference evidence="2 3" key="1">
    <citation type="submission" date="2023-06" db="EMBL/GenBank/DDBJ databases">
        <authorList>
            <person name="Oyuntsetseg B."/>
            <person name="Kim S.B."/>
        </authorList>
    </citation>
    <scope>NUCLEOTIDE SEQUENCE [LARGE SCALE GENOMIC DNA]</scope>
    <source>
        <strain evidence="2 3">2-15</strain>
    </source>
</reference>
<gene>
    <name evidence="2" type="ORF">QRX50_30450</name>
</gene>
<dbReference type="EMBL" id="CP127294">
    <property type="protein sequence ID" value="WIX75789.1"/>
    <property type="molecule type" value="Genomic_DNA"/>
</dbReference>
<organism evidence="2 3">
    <name type="scientific">Amycolatopsis carbonis</name>
    <dbReference type="NCBI Taxonomy" id="715471"/>
    <lineage>
        <taxon>Bacteria</taxon>
        <taxon>Bacillati</taxon>
        <taxon>Actinomycetota</taxon>
        <taxon>Actinomycetes</taxon>
        <taxon>Pseudonocardiales</taxon>
        <taxon>Pseudonocardiaceae</taxon>
        <taxon>Amycolatopsis</taxon>
    </lineage>
</organism>
<evidence type="ECO:0000313" key="3">
    <source>
        <dbReference type="Proteomes" id="UP001236014"/>
    </source>
</evidence>
<keyword evidence="1" id="KW-0812">Transmembrane</keyword>
<evidence type="ECO:0000256" key="1">
    <source>
        <dbReference type="SAM" id="Phobius"/>
    </source>
</evidence>
<keyword evidence="3" id="KW-1185">Reference proteome</keyword>